<keyword evidence="2" id="KW-0732">Signal</keyword>
<feature type="transmembrane region" description="Helical" evidence="1">
    <location>
        <begin position="136"/>
        <end position="155"/>
    </location>
</feature>
<dbReference type="PANTHER" id="PTHR14969">
    <property type="entry name" value="SPHINGOSINE-1-PHOSPHATE PHOSPHOHYDROLASE"/>
    <property type="match status" value="1"/>
</dbReference>
<comment type="caution">
    <text evidence="4">The sequence shown here is derived from an EMBL/GenBank/DDBJ whole genome shotgun (WGS) entry which is preliminary data.</text>
</comment>
<keyword evidence="1" id="KW-0472">Membrane</keyword>
<protein>
    <submittedName>
        <fullName evidence="4">Phosphatase PAP2 family protein</fullName>
    </submittedName>
</protein>
<dbReference type="Proteomes" id="UP000620075">
    <property type="component" value="Unassembled WGS sequence"/>
</dbReference>
<dbReference type="Gene3D" id="1.20.144.10">
    <property type="entry name" value="Phosphatidic acid phosphatase type 2/haloperoxidase"/>
    <property type="match status" value="1"/>
</dbReference>
<feature type="signal peptide" evidence="2">
    <location>
        <begin position="1"/>
        <end position="23"/>
    </location>
</feature>
<evidence type="ECO:0000313" key="4">
    <source>
        <dbReference type="EMBL" id="MBJ7604326.1"/>
    </source>
</evidence>
<dbReference type="InterPro" id="IPR036938">
    <property type="entry name" value="PAP2/HPO_sf"/>
</dbReference>
<evidence type="ECO:0000259" key="3">
    <source>
        <dbReference type="SMART" id="SM00014"/>
    </source>
</evidence>
<feature type="transmembrane region" description="Helical" evidence="1">
    <location>
        <begin position="162"/>
        <end position="183"/>
    </location>
</feature>
<keyword evidence="1" id="KW-1133">Transmembrane helix</keyword>
<sequence>MNRSLLFLAILSLAFLAYTQIVAASATSILDVRAAHFFAGLWSPAGEPAGQVLAVLGGVEFTVLLILGLALYLWRAGFRAEVWVALAYPAAVLIEVLYKRLLDHPGPFLHHADGPSPSDMAASGAGIANSYPSGHMVRTVLVYGLLAFVLHRLLPDGWGRRLALPLAAIMIALMALDRLYLGVHWQSDVIGGALLGGAALAGAIAWLEVPRG</sequence>
<evidence type="ECO:0000256" key="2">
    <source>
        <dbReference type="SAM" id="SignalP"/>
    </source>
</evidence>
<evidence type="ECO:0000313" key="5">
    <source>
        <dbReference type="Proteomes" id="UP000620075"/>
    </source>
</evidence>
<dbReference type="EMBL" id="JAEKNQ010000057">
    <property type="protein sequence ID" value="MBJ7604326.1"/>
    <property type="molecule type" value="Genomic_DNA"/>
</dbReference>
<dbReference type="PANTHER" id="PTHR14969:SF13">
    <property type="entry name" value="AT30094P"/>
    <property type="match status" value="1"/>
</dbReference>
<dbReference type="AlphaFoldDB" id="A0A934ND94"/>
<keyword evidence="1" id="KW-0812">Transmembrane</keyword>
<gene>
    <name evidence="4" type="ORF">JF888_14255</name>
</gene>
<name>A0A934ND94_9BACT</name>
<dbReference type="SMART" id="SM00014">
    <property type="entry name" value="acidPPc"/>
    <property type="match status" value="1"/>
</dbReference>
<organism evidence="4 5">
    <name type="scientific">Candidatus Dormiibacter inghamiae</name>
    <dbReference type="NCBI Taxonomy" id="3127013"/>
    <lineage>
        <taxon>Bacteria</taxon>
        <taxon>Bacillati</taxon>
        <taxon>Candidatus Dormiibacterota</taxon>
        <taxon>Candidatus Dormibacteria</taxon>
        <taxon>Candidatus Dormibacterales</taxon>
        <taxon>Candidatus Dormibacteraceae</taxon>
        <taxon>Candidatus Dormiibacter</taxon>
    </lineage>
</organism>
<reference evidence="4 5" key="1">
    <citation type="submission" date="2020-10" db="EMBL/GenBank/DDBJ databases">
        <title>Ca. Dormibacterota MAGs.</title>
        <authorList>
            <person name="Montgomery K."/>
        </authorList>
    </citation>
    <scope>NUCLEOTIDE SEQUENCE [LARGE SCALE GENOMIC DNA]</scope>
    <source>
        <strain evidence="4">SC8811_S16_3</strain>
    </source>
</reference>
<dbReference type="InterPro" id="IPR000326">
    <property type="entry name" value="PAP2/HPO"/>
</dbReference>
<dbReference type="SUPFAM" id="SSF48317">
    <property type="entry name" value="Acid phosphatase/Vanadium-dependent haloperoxidase"/>
    <property type="match status" value="1"/>
</dbReference>
<accession>A0A934ND94</accession>
<dbReference type="Pfam" id="PF01569">
    <property type="entry name" value="PAP2"/>
    <property type="match status" value="1"/>
</dbReference>
<feature type="domain" description="Phosphatidic acid phosphatase type 2/haloperoxidase" evidence="3">
    <location>
        <begin position="62"/>
        <end position="204"/>
    </location>
</feature>
<feature type="transmembrane region" description="Helical" evidence="1">
    <location>
        <begin position="80"/>
        <end position="98"/>
    </location>
</feature>
<proteinExistence type="predicted"/>
<feature type="transmembrane region" description="Helical" evidence="1">
    <location>
        <begin position="189"/>
        <end position="209"/>
    </location>
</feature>
<feature type="transmembrane region" description="Helical" evidence="1">
    <location>
        <begin position="50"/>
        <end position="73"/>
    </location>
</feature>
<evidence type="ECO:0000256" key="1">
    <source>
        <dbReference type="SAM" id="Phobius"/>
    </source>
</evidence>
<feature type="chain" id="PRO_5037716735" evidence="2">
    <location>
        <begin position="24"/>
        <end position="212"/>
    </location>
</feature>